<evidence type="ECO:0000256" key="4">
    <source>
        <dbReference type="ARBA" id="ARBA00022692"/>
    </source>
</evidence>
<dbReference type="Pfam" id="PF07690">
    <property type="entry name" value="MFS_1"/>
    <property type="match status" value="1"/>
</dbReference>
<keyword evidence="4 7" id="KW-0812">Transmembrane</keyword>
<dbReference type="CDD" id="cd06174">
    <property type="entry name" value="MFS"/>
    <property type="match status" value="1"/>
</dbReference>
<feature type="transmembrane region" description="Helical" evidence="7">
    <location>
        <begin position="111"/>
        <end position="133"/>
    </location>
</feature>
<feature type="transmembrane region" description="Helical" evidence="7">
    <location>
        <begin position="57"/>
        <end position="74"/>
    </location>
</feature>
<keyword evidence="5 7" id="KW-1133">Transmembrane helix</keyword>
<evidence type="ECO:0000259" key="8">
    <source>
        <dbReference type="PROSITE" id="PS50850"/>
    </source>
</evidence>
<gene>
    <name evidence="10" type="ORF">EDD74_1395</name>
    <name evidence="9" type="ORF">FAEUMB_26790</name>
</gene>
<feature type="transmembrane region" description="Helical" evidence="7">
    <location>
        <begin position="20"/>
        <end position="37"/>
    </location>
</feature>
<dbReference type="InterPro" id="IPR036259">
    <property type="entry name" value="MFS_trans_sf"/>
</dbReference>
<feature type="transmembrane region" description="Helical" evidence="7">
    <location>
        <begin position="295"/>
        <end position="316"/>
    </location>
</feature>
<dbReference type="SUPFAM" id="SSF103473">
    <property type="entry name" value="MFS general substrate transporter"/>
    <property type="match status" value="1"/>
</dbReference>
<feature type="transmembrane region" description="Helical" evidence="7">
    <location>
        <begin position="391"/>
        <end position="415"/>
    </location>
</feature>
<keyword evidence="3" id="KW-1003">Cell membrane</keyword>
<feature type="transmembrane region" description="Helical" evidence="7">
    <location>
        <begin position="180"/>
        <end position="202"/>
    </location>
</feature>
<dbReference type="RefSeq" id="WP_116442206.1">
    <property type="nucleotide sequence ID" value="NZ_BHEO01000008.1"/>
</dbReference>
<dbReference type="Proteomes" id="UP000702954">
    <property type="component" value="Unassembled WGS sequence"/>
</dbReference>
<evidence type="ECO:0000313" key="10">
    <source>
        <dbReference type="EMBL" id="TCS61017.1"/>
    </source>
</evidence>
<feature type="transmembrane region" description="Helical" evidence="7">
    <location>
        <begin position="145"/>
        <end position="168"/>
    </location>
</feature>
<name>A0A4R3J6K8_9FIRM</name>
<dbReference type="InterPro" id="IPR050171">
    <property type="entry name" value="MFS_Transporters"/>
</dbReference>
<dbReference type="Gene3D" id="1.20.1250.20">
    <property type="entry name" value="MFS general substrate transporter like domains"/>
    <property type="match status" value="2"/>
</dbReference>
<sequence>MSYLLNKMGIRGSLRKNFGAIVILAFTGSVIFALPFFRFEYYDAYVSTYHLTNTQMGVFGTVIGVFGIVSYLFGGVVADGMSVKKIIVLSPILTGLGGLLHLLPLRFWGLVGIYALWGISTTFAFWPACVKAVRVMSDKDSQGKAYGFFEGMQSVAGAFTALVAVLIFKWGTSGAGNEVLAMKYVILFYSFTNIAMGIVALYTVEDDKIVLDADKVSFKGIKKVLKNPAVWIICLVSFCNHVFCLSIYYYIPYVTDILGAAVAFGAMMGVLRKFGSIGGNIVGGYLADKFGTGKLMLSAYIVMLVGQIAIFFVPAGVKSSTIIVTILFITILTFFHMNYAMAWTMMSEGAVPIEYCGTAAGLICTAGAIPETFISLFAGNMIDNHPGIAGYRYFFIFLTIVIALGLVLILIWKAYLKRAKMDKSKIDEKAMDKLKQYV</sequence>
<proteinExistence type="predicted"/>
<comment type="caution">
    <text evidence="10">The sequence shown here is derived from an EMBL/GenBank/DDBJ whole genome shotgun (WGS) entry which is preliminary data.</text>
</comment>
<dbReference type="EMBL" id="SLZV01000039">
    <property type="protein sequence ID" value="TCS61017.1"/>
    <property type="molecule type" value="Genomic_DNA"/>
</dbReference>
<dbReference type="InterPro" id="IPR011701">
    <property type="entry name" value="MFS"/>
</dbReference>
<dbReference type="AlphaFoldDB" id="A0A4R3J6K8"/>
<evidence type="ECO:0000313" key="11">
    <source>
        <dbReference type="Proteomes" id="UP000294613"/>
    </source>
</evidence>
<organism evidence="10 11">
    <name type="scientific">Faecalimonas umbilicata</name>
    <dbReference type="NCBI Taxonomy" id="1912855"/>
    <lineage>
        <taxon>Bacteria</taxon>
        <taxon>Bacillati</taxon>
        <taxon>Bacillota</taxon>
        <taxon>Clostridia</taxon>
        <taxon>Lachnospirales</taxon>
        <taxon>Lachnospiraceae</taxon>
        <taxon>Faecalimonas</taxon>
    </lineage>
</organism>
<evidence type="ECO:0000256" key="1">
    <source>
        <dbReference type="ARBA" id="ARBA00004651"/>
    </source>
</evidence>
<feature type="transmembrane region" description="Helical" evidence="7">
    <location>
        <begin position="355"/>
        <end position="379"/>
    </location>
</feature>
<keyword evidence="2" id="KW-0813">Transport</keyword>
<feature type="transmembrane region" description="Helical" evidence="7">
    <location>
        <begin position="322"/>
        <end position="343"/>
    </location>
</feature>
<evidence type="ECO:0000313" key="9">
    <source>
        <dbReference type="EMBL" id="GBU06138.1"/>
    </source>
</evidence>
<feature type="transmembrane region" description="Helical" evidence="7">
    <location>
        <begin position="257"/>
        <end position="274"/>
    </location>
</feature>
<dbReference type="EMBL" id="BHEO01000008">
    <property type="protein sequence ID" value="GBU06138.1"/>
    <property type="molecule type" value="Genomic_DNA"/>
</dbReference>
<comment type="subcellular location">
    <subcellularLocation>
        <location evidence="1">Cell membrane</location>
        <topology evidence="1">Multi-pass membrane protein</topology>
    </subcellularLocation>
</comment>
<feature type="transmembrane region" description="Helical" evidence="7">
    <location>
        <begin position="229"/>
        <end position="251"/>
    </location>
</feature>
<accession>A0A4R3J6K8</accession>
<dbReference type="PANTHER" id="PTHR23517">
    <property type="entry name" value="RESISTANCE PROTEIN MDTM, PUTATIVE-RELATED-RELATED"/>
    <property type="match status" value="1"/>
</dbReference>
<evidence type="ECO:0000256" key="2">
    <source>
        <dbReference type="ARBA" id="ARBA00022448"/>
    </source>
</evidence>
<evidence type="ECO:0000256" key="3">
    <source>
        <dbReference type="ARBA" id="ARBA00022475"/>
    </source>
</evidence>
<reference evidence="9 12" key="1">
    <citation type="journal article" date="2018" name="Int. J. Syst. Evol. Microbiol.">
        <title>Draft Genome Sequence of Faecalimonas umbilicata JCM 30896T, an Acetate-Producing Bacterium Isolated from Human Feces.</title>
        <authorList>
            <person name="Sakamoto M."/>
            <person name="Ikeyama N."/>
            <person name="Yuki M."/>
            <person name="Ohkuma M."/>
        </authorList>
    </citation>
    <scope>NUCLEOTIDE SEQUENCE [LARGE SCALE GENOMIC DNA]</scope>
    <source>
        <strain evidence="9 12">EGH7</strain>
    </source>
</reference>
<dbReference type="GO" id="GO:0022857">
    <property type="term" value="F:transmembrane transporter activity"/>
    <property type="evidence" value="ECO:0007669"/>
    <property type="project" value="InterPro"/>
</dbReference>
<evidence type="ECO:0000256" key="6">
    <source>
        <dbReference type="ARBA" id="ARBA00023136"/>
    </source>
</evidence>
<dbReference type="InterPro" id="IPR020846">
    <property type="entry name" value="MFS_dom"/>
</dbReference>
<dbReference type="Proteomes" id="UP000294613">
    <property type="component" value="Unassembled WGS sequence"/>
</dbReference>
<keyword evidence="12" id="KW-1185">Reference proteome</keyword>
<protein>
    <submittedName>
        <fullName evidence="9">MFS transporter</fullName>
    </submittedName>
    <submittedName>
        <fullName evidence="10">Sugar phosphate permease</fullName>
    </submittedName>
</protein>
<feature type="domain" description="Major facilitator superfamily (MFS) profile" evidence="8">
    <location>
        <begin position="13"/>
        <end position="417"/>
    </location>
</feature>
<feature type="transmembrane region" description="Helical" evidence="7">
    <location>
        <begin position="86"/>
        <end position="105"/>
    </location>
</feature>
<evidence type="ECO:0000256" key="7">
    <source>
        <dbReference type="SAM" id="Phobius"/>
    </source>
</evidence>
<keyword evidence="6 7" id="KW-0472">Membrane</keyword>
<reference evidence="10 11" key="2">
    <citation type="submission" date="2019-03" db="EMBL/GenBank/DDBJ databases">
        <title>Genomic Encyclopedia of Type Strains, Phase IV (KMG-IV): sequencing the most valuable type-strain genomes for metagenomic binning, comparative biology and taxonomic classification.</title>
        <authorList>
            <person name="Goeker M."/>
        </authorList>
    </citation>
    <scope>NUCLEOTIDE SEQUENCE [LARGE SCALE GENOMIC DNA]</scope>
    <source>
        <strain evidence="10 11">DSM 103426</strain>
    </source>
</reference>
<evidence type="ECO:0000256" key="5">
    <source>
        <dbReference type="ARBA" id="ARBA00022989"/>
    </source>
</evidence>
<dbReference type="GO" id="GO:0005886">
    <property type="term" value="C:plasma membrane"/>
    <property type="evidence" value="ECO:0007669"/>
    <property type="project" value="UniProtKB-SubCell"/>
</dbReference>
<dbReference type="PROSITE" id="PS50850">
    <property type="entry name" value="MFS"/>
    <property type="match status" value="1"/>
</dbReference>
<evidence type="ECO:0000313" key="12">
    <source>
        <dbReference type="Proteomes" id="UP000702954"/>
    </source>
</evidence>